<comment type="caution">
    <text evidence="7">The sequence shown here is derived from an EMBL/GenBank/DDBJ whole genome shotgun (WGS) entry which is preliminary data.</text>
</comment>
<keyword evidence="5" id="KW-0520">NAD</keyword>
<keyword evidence="4" id="KW-0521">NADP</keyword>
<proteinExistence type="predicted"/>
<dbReference type="EMBL" id="BRXZ01007089">
    <property type="protein sequence ID" value="GMI24044.1"/>
    <property type="molecule type" value="Genomic_DNA"/>
</dbReference>
<keyword evidence="8" id="KW-1185">Reference proteome</keyword>
<reference evidence="7" key="1">
    <citation type="submission" date="2022-07" db="EMBL/GenBank/DDBJ databases">
        <title>Genome analysis of Parmales, a sister group of diatoms, reveals the evolutionary specialization of diatoms from phago-mixotrophs to photoautotrophs.</title>
        <authorList>
            <person name="Ban H."/>
            <person name="Sato S."/>
            <person name="Yoshikawa S."/>
            <person name="Kazumasa Y."/>
            <person name="Nakamura Y."/>
            <person name="Ichinomiya M."/>
            <person name="Saitoh K."/>
            <person name="Sato N."/>
            <person name="Blanc-Mathieu R."/>
            <person name="Endo H."/>
            <person name="Kuwata A."/>
            <person name="Ogata H."/>
        </authorList>
    </citation>
    <scope>NUCLEOTIDE SEQUENCE</scope>
</reference>
<dbReference type="InterPro" id="IPR052206">
    <property type="entry name" value="Retinol_saturase"/>
</dbReference>
<name>A0A9W7FYG5_9STRA</name>
<evidence type="ECO:0000256" key="2">
    <source>
        <dbReference type="ARBA" id="ARBA00022729"/>
    </source>
</evidence>
<keyword evidence="1" id="KW-0285">Flavoprotein</keyword>
<evidence type="ECO:0000256" key="3">
    <source>
        <dbReference type="ARBA" id="ARBA00022827"/>
    </source>
</evidence>
<keyword evidence="3" id="KW-0274">FAD</keyword>
<evidence type="ECO:0000256" key="4">
    <source>
        <dbReference type="ARBA" id="ARBA00022857"/>
    </source>
</evidence>
<organism evidence="7 8">
    <name type="scientific">Triparma retinervis</name>
    <dbReference type="NCBI Taxonomy" id="2557542"/>
    <lineage>
        <taxon>Eukaryota</taxon>
        <taxon>Sar</taxon>
        <taxon>Stramenopiles</taxon>
        <taxon>Ochrophyta</taxon>
        <taxon>Bolidophyceae</taxon>
        <taxon>Parmales</taxon>
        <taxon>Triparmaceae</taxon>
        <taxon>Triparma</taxon>
    </lineage>
</organism>
<evidence type="ECO:0008006" key="9">
    <source>
        <dbReference type="Google" id="ProtNLM"/>
    </source>
</evidence>
<keyword evidence="2" id="KW-0732">Signal</keyword>
<dbReference type="OrthoDB" id="199703at2759"/>
<dbReference type="AlphaFoldDB" id="A0A9W7FYG5"/>
<evidence type="ECO:0000256" key="5">
    <source>
        <dbReference type="ARBA" id="ARBA00023027"/>
    </source>
</evidence>
<accession>A0A9W7FYG5</accession>
<feature type="non-terminal residue" evidence="7">
    <location>
        <position position="1"/>
    </location>
</feature>
<evidence type="ECO:0000313" key="8">
    <source>
        <dbReference type="Proteomes" id="UP001165082"/>
    </source>
</evidence>
<evidence type="ECO:0000313" key="7">
    <source>
        <dbReference type="EMBL" id="GMI24044.1"/>
    </source>
</evidence>
<dbReference type="PANTHER" id="PTHR46091:SF3">
    <property type="entry name" value="AMINE OXIDASE DOMAIN-CONTAINING PROTEIN"/>
    <property type="match status" value="1"/>
</dbReference>
<protein>
    <recommendedName>
        <fullName evidence="9">Amine oxidase domain-containing protein</fullName>
    </recommendedName>
</protein>
<dbReference type="Proteomes" id="UP001165082">
    <property type="component" value="Unassembled WGS sequence"/>
</dbReference>
<feature type="region of interest" description="Disordered" evidence="6">
    <location>
        <begin position="1"/>
        <end position="25"/>
    </location>
</feature>
<sequence>GGQQQVKRAVMGDVGAGGQPEQYTPGKSWVRVDFQSPKDKIWDERWGGVTTCVVSVEAGNDWVEKEGDGAEGKGPTVYKMKEVGEKKREELKAKVLEDLVMAFPQCKGRVIFSEVSSVVQTGLSHTPVRFAASCVRPKTEYDGLYLGGEDITYDSFLGRAAAGILACNAMLGYTSLDLLWLEKNVAADISRLWKDARGGQGEEDLFEAVGGNGEGDKKDN</sequence>
<evidence type="ECO:0000256" key="6">
    <source>
        <dbReference type="SAM" id="MobiDB-lite"/>
    </source>
</evidence>
<evidence type="ECO:0000256" key="1">
    <source>
        <dbReference type="ARBA" id="ARBA00022630"/>
    </source>
</evidence>
<gene>
    <name evidence="7" type="ORF">TrRE_jg2919</name>
</gene>
<dbReference type="PANTHER" id="PTHR46091">
    <property type="entry name" value="BLR7054 PROTEIN"/>
    <property type="match status" value="1"/>
</dbReference>